<dbReference type="RefSeq" id="WP_012957235.1">
    <property type="nucleotide sequence ID" value="NC_013791.2"/>
</dbReference>
<keyword evidence="10" id="KW-1185">Reference proteome</keyword>
<dbReference type="AlphaFoldDB" id="D3FRV9"/>
<evidence type="ECO:0000256" key="4">
    <source>
        <dbReference type="ARBA" id="ARBA00022741"/>
    </source>
</evidence>
<dbReference type="PRINTS" id="PR00344">
    <property type="entry name" value="BCTRLSENSOR"/>
</dbReference>
<evidence type="ECO:0000256" key="5">
    <source>
        <dbReference type="ARBA" id="ARBA00022777"/>
    </source>
</evidence>
<evidence type="ECO:0000256" key="3">
    <source>
        <dbReference type="ARBA" id="ARBA00022679"/>
    </source>
</evidence>
<comment type="catalytic activity">
    <reaction evidence="1">
        <text>ATP + protein L-histidine = ADP + protein N-phospho-L-histidine.</text>
        <dbReference type="EC" id="2.7.13.3"/>
    </reaction>
</comment>
<dbReference type="InterPro" id="IPR005467">
    <property type="entry name" value="His_kinase_dom"/>
</dbReference>
<feature type="domain" description="Histidine kinase" evidence="8">
    <location>
        <begin position="1"/>
        <end position="114"/>
    </location>
</feature>
<accession>D3FRV9</accession>
<dbReference type="CDD" id="cd00075">
    <property type="entry name" value="HATPase"/>
    <property type="match status" value="1"/>
</dbReference>
<evidence type="ECO:0000256" key="6">
    <source>
        <dbReference type="ARBA" id="ARBA00022840"/>
    </source>
</evidence>
<evidence type="ECO:0000259" key="8">
    <source>
        <dbReference type="PROSITE" id="PS50109"/>
    </source>
</evidence>
<dbReference type="EMBL" id="CP001878">
    <property type="protein sequence ID" value="ADC49869.1"/>
    <property type="molecule type" value="Genomic_DNA"/>
</dbReference>
<dbReference type="Gene3D" id="3.30.565.10">
    <property type="entry name" value="Histidine kinase-like ATPase, C-terminal domain"/>
    <property type="match status" value="1"/>
</dbReference>
<dbReference type="InterPro" id="IPR004358">
    <property type="entry name" value="Sig_transdc_His_kin-like_C"/>
</dbReference>
<dbReference type="STRING" id="398511.BpOF4_09065"/>
<dbReference type="InterPro" id="IPR036890">
    <property type="entry name" value="HATPase_C_sf"/>
</dbReference>
<evidence type="ECO:0000313" key="9">
    <source>
        <dbReference type="EMBL" id="ADC49869.1"/>
    </source>
</evidence>
<dbReference type="GO" id="GO:0004673">
    <property type="term" value="F:protein histidine kinase activity"/>
    <property type="evidence" value="ECO:0007669"/>
    <property type="project" value="UniProtKB-EC"/>
</dbReference>
<protein>
    <recommendedName>
        <fullName evidence="2">histidine kinase</fullName>
        <ecNumber evidence="2">2.7.13.3</ecNumber>
    </recommendedName>
</protein>
<keyword evidence="5 9" id="KW-0418">Kinase</keyword>
<dbReference type="SUPFAM" id="SSF55874">
    <property type="entry name" value="ATPase domain of HSP90 chaperone/DNA topoisomerase II/histidine kinase"/>
    <property type="match status" value="1"/>
</dbReference>
<evidence type="ECO:0000313" key="10">
    <source>
        <dbReference type="Proteomes" id="UP000001544"/>
    </source>
</evidence>
<dbReference type="InterPro" id="IPR003594">
    <property type="entry name" value="HATPase_dom"/>
</dbReference>
<dbReference type="PANTHER" id="PTHR43065">
    <property type="entry name" value="SENSOR HISTIDINE KINASE"/>
    <property type="match status" value="1"/>
</dbReference>
<dbReference type="eggNOG" id="COG4191">
    <property type="taxonomic scope" value="Bacteria"/>
</dbReference>
<evidence type="ECO:0000256" key="7">
    <source>
        <dbReference type="ARBA" id="ARBA00023012"/>
    </source>
</evidence>
<dbReference type="SMART" id="SM00387">
    <property type="entry name" value="HATPase_c"/>
    <property type="match status" value="1"/>
</dbReference>
<evidence type="ECO:0000256" key="2">
    <source>
        <dbReference type="ARBA" id="ARBA00012438"/>
    </source>
</evidence>
<dbReference type="Pfam" id="PF02518">
    <property type="entry name" value="HATPase_c"/>
    <property type="match status" value="1"/>
</dbReference>
<sequence length="114" mass="13097">MSIYAVENQLKQVFINLLRNAIEAIKPQKGKIRIKVESCYGEERVRFRFIDNGPGIPKDRLAHLGTPFYTTKEKGIGLGLTISQKIIHEHKGDFRIRSGYNRGTLIDIILPRYN</sequence>
<keyword evidence="7" id="KW-0902">Two-component regulatory system</keyword>
<evidence type="ECO:0000256" key="1">
    <source>
        <dbReference type="ARBA" id="ARBA00000085"/>
    </source>
</evidence>
<keyword evidence="6" id="KW-0067">ATP-binding</keyword>
<proteinExistence type="predicted"/>
<dbReference type="HOGENOM" id="CLU_000445_89_31_9"/>
<dbReference type="Proteomes" id="UP000001544">
    <property type="component" value="Chromosome"/>
</dbReference>
<organism evidence="9 10">
    <name type="scientific">Alkalihalophilus pseudofirmus (strain ATCC BAA-2126 / JCM 17055 / OF4)</name>
    <name type="common">Bacillus pseudofirmus</name>
    <dbReference type="NCBI Taxonomy" id="398511"/>
    <lineage>
        <taxon>Bacteria</taxon>
        <taxon>Bacillati</taxon>
        <taxon>Bacillota</taxon>
        <taxon>Bacilli</taxon>
        <taxon>Bacillales</taxon>
        <taxon>Bacillaceae</taxon>
        <taxon>Alkalihalophilus</taxon>
    </lineage>
</organism>
<gene>
    <name evidence="9" type="primary">kinA</name>
    <name evidence="9" type="ordered locus">BpOF4_09065</name>
</gene>
<keyword evidence="3" id="KW-0808">Transferase</keyword>
<dbReference type="GO" id="GO:0005524">
    <property type="term" value="F:ATP binding"/>
    <property type="evidence" value="ECO:0007669"/>
    <property type="project" value="UniProtKB-KW"/>
</dbReference>
<reference evidence="9 10" key="1">
    <citation type="journal article" date="2011" name="Environ. Microbiol.">
        <title>Genome of alkaliphilic Bacillus pseudofirmus OF4 reveals adaptations that support the ability to grow in an external pH range from 7.5 to 11.4.</title>
        <authorList>
            <person name="Janto B."/>
            <person name="Ahmed A."/>
            <person name="Ito M."/>
            <person name="Liu J."/>
            <person name="Hicks D.B."/>
            <person name="Pagni S."/>
            <person name="Fackelmayer O.J."/>
            <person name="Smith T.A."/>
            <person name="Earl J."/>
            <person name="Elbourne L.D."/>
            <person name="Hassan K."/>
            <person name="Paulsen I.T."/>
            <person name="Kolsto A.B."/>
            <person name="Tourasse N.J."/>
            <person name="Ehrlich G.D."/>
            <person name="Boissy R."/>
            <person name="Ivey D.M."/>
            <person name="Li G."/>
            <person name="Xue Y."/>
            <person name="Ma Y."/>
            <person name="Hu F.Z."/>
            <person name="Krulwich T.A."/>
        </authorList>
    </citation>
    <scope>NUCLEOTIDE SEQUENCE [LARGE SCALE GENOMIC DNA]</scope>
    <source>
        <strain evidence="10">ATCC BAA-2126 / JCM 17055 / OF4</strain>
    </source>
</reference>
<dbReference type="EC" id="2.7.13.3" evidence="2"/>
<dbReference type="PANTHER" id="PTHR43065:SF34">
    <property type="entry name" value="SPORULATION KINASE A"/>
    <property type="match status" value="1"/>
</dbReference>
<dbReference type="PROSITE" id="PS50109">
    <property type="entry name" value="HIS_KIN"/>
    <property type="match status" value="1"/>
</dbReference>
<dbReference type="GO" id="GO:0000160">
    <property type="term" value="P:phosphorelay signal transduction system"/>
    <property type="evidence" value="ECO:0007669"/>
    <property type="project" value="UniProtKB-KW"/>
</dbReference>
<name>D3FRV9_ALKPO</name>
<keyword evidence="4" id="KW-0547">Nucleotide-binding</keyword>
<dbReference type="KEGG" id="bpf:BpOF4_09065"/>